<dbReference type="InterPro" id="IPR005190">
    <property type="entry name" value="GlnE_rpt_dom"/>
</dbReference>
<keyword evidence="1 7" id="KW-0808">Transferase</keyword>
<keyword evidence="11" id="KW-1185">Reference proteome</keyword>
<reference evidence="10 11" key="1">
    <citation type="journal article" date="2012" name="Science">
        <title>Ecological populations of bacteria act as socially cohesive units of antibiotic production and resistance.</title>
        <authorList>
            <person name="Cordero O.X."/>
            <person name="Wildschutte H."/>
            <person name="Kirkup B."/>
            <person name="Proehl S."/>
            <person name="Ngo L."/>
            <person name="Hussain F."/>
            <person name="Le Roux F."/>
            <person name="Mincer T."/>
            <person name="Polz M.F."/>
        </authorList>
    </citation>
    <scope>NUCLEOTIDE SEQUENCE [LARGE SCALE GENOMIC DNA]</scope>
    <source>
        <strain evidence="10 11">FF-454</strain>
    </source>
</reference>
<dbReference type="PANTHER" id="PTHR30621">
    <property type="entry name" value="GLUTAMINE SYNTHETASE ADENYLYLTRANSFERASE"/>
    <property type="match status" value="1"/>
</dbReference>
<dbReference type="GO" id="GO:0047388">
    <property type="term" value="F:[glutamine synthetase]-adenylyl-L-tyrosine phosphorylase activity"/>
    <property type="evidence" value="ECO:0007669"/>
    <property type="project" value="UniProtKB-EC"/>
</dbReference>
<dbReference type="GO" id="GO:0000820">
    <property type="term" value="P:regulation of glutamine family amino acid metabolic process"/>
    <property type="evidence" value="ECO:0007669"/>
    <property type="project" value="UniProtKB-UniRule"/>
</dbReference>
<protein>
    <recommendedName>
        <fullName evidence="7">Bifunctional glutamine synthetase adenylyltransferase/adenylyl-removing enzyme</fullName>
    </recommendedName>
    <alternativeName>
        <fullName evidence="7">ATP:glutamine synthetase adenylyltransferase</fullName>
    </alternativeName>
    <alternativeName>
        <fullName evidence="7">ATase</fullName>
    </alternativeName>
    <domain>
        <recommendedName>
            <fullName evidence="7">Glutamine synthetase adenylyl-L-tyrosine phosphorylase</fullName>
            <ecNumber evidence="7">2.7.7.89</ecNumber>
        </recommendedName>
        <alternativeName>
            <fullName evidence="7">Adenylyl removase</fullName>
            <shortName evidence="7">AR</shortName>
            <shortName evidence="7">AT-N</shortName>
        </alternativeName>
    </domain>
    <domain>
        <recommendedName>
            <fullName evidence="7">Glutamine synthetase adenylyl transferase</fullName>
            <ecNumber evidence="7">2.7.7.42</ecNumber>
        </recommendedName>
        <alternativeName>
            <fullName evidence="7">Adenylyl transferase</fullName>
            <shortName evidence="7">AT</shortName>
            <shortName evidence="7">AT-C</shortName>
        </alternativeName>
    </domain>
</protein>
<evidence type="ECO:0000256" key="7">
    <source>
        <dbReference type="HAMAP-Rule" id="MF_00802"/>
    </source>
</evidence>
<feature type="domain" description="Glutamate-ammonia ligase adenylyltransferase repeated" evidence="8">
    <location>
        <begin position="36"/>
        <end position="273"/>
    </location>
</feature>
<dbReference type="PANTHER" id="PTHR30621:SF0">
    <property type="entry name" value="BIFUNCTIONAL GLUTAMINE SYNTHETASE ADENYLYLTRANSFERASE_ADENYLYL-REMOVING ENZYME"/>
    <property type="match status" value="1"/>
</dbReference>
<dbReference type="Gene3D" id="3.30.460.10">
    <property type="entry name" value="Beta Polymerase, domain 2"/>
    <property type="match status" value="2"/>
</dbReference>
<comment type="function">
    <text evidence="7">Involved in the regulation of glutamine synthetase GlnA, a key enzyme in the process to assimilate ammonia. When cellular nitrogen levels are high, the C-terminal adenylyl transferase (AT) inactivates GlnA by covalent transfer of an adenylyl group from ATP to specific tyrosine residue of GlnA, thus reducing its activity. Conversely, when nitrogen levels are low, the N-terminal adenylyl removase (AR) activates GlnA by removing the adenylyl group by phosphorolysis, increasing its activity. The regulatory region of GlnE binds the signal transduction protein PII (GlnB) which indicates the nitrogen status of the cell.</text>
</comment>
<keyword evidence="3 7" id="KW-0547">Nucleotide-binding</keyword>
<dbReference type="GO" id="GO:0005829">
    <property type="term" value="C:cytosol"/>
    <property type="evidence" value="ECO:0007669"/>
    <property type="project" value="TreeGrafter"/>
</dbReference>
<dbReference type="FunFam" id="3.30.460.10:FF:000009">
    <property type="entry name" value="Bifunctional glutamine synthetase adenylyltransferase/adenylyl-removing enzyme"/>
    <property type="match status" value="1"/>
</dbReference>
<dbReference type="GO" id="GO:0008882">
    <property type="term" value="F:[glutamate-ammonia-ligase] adenylyltransferase activity"/>
    <property type="evidence" value="ECO:0007669"/>
    <property type="project" value="UniProtKB-UniRule"/>
</dbReference>
<dbReference type="Gene3D" id="1.20.120.1510">
    <property type="match status" value="1"/>
</dbReference>
<dbReference type="InterPro" id="IPR043519">
    <property type="entry name" value="NT_sf"/>
</dbReference>
<dbReference type="CDD" id="cd05401">
    <property type="entry name" value="NT_GlnE_GlnD_like"/>
    <property type="match status" value="2"/>
</dbReference>
<keyword evidence="6 7" id="KW-0511">Multifunctional enzyme</keyword>
<organism evidence="10 11">
    <name type="scientific">Enterovibrio norvegicus FF-454</name>
    <dbReference type="NCBI Taxonomy" id="1185651"/>
    <lineage>
        <taxon>Bacteria</taxon>
        <taxon>Pseudomonadati</taxon>
        <taxon>Pseudomonadota</taxon>
        <taxon>Gammaproteobacteria</taxon>
        <taxon>Vibrionales</taxon>
        <taxon>Vibrionaceae</taxon>
        <taxon>Enterovibrio</taxon>
    </lineage>
</organism>
<evidence type="ECO:0000256" key="6">
    <source>
        <dbReference type="ARBA" id="ARBA00023268"/>
    </source>
</evidence>
<evidence type="ECO:0000256" key="5">
    <source>
        <dbReference type="ARBA" id="ARBA00022842"/>
    </source>
</evidence>
<name>A0A1E5C4L2_9GAMM</name>
<dbReference type="FunFam" id="1.20.120.1510:FF:000001">
    <property type="entry name" value="Bifunctional glutamine synthetase adenylyltransferase/adenylyl-removing enzyme"/>
    <property type="match status" value="1"/>
</dbReference>
<gene>
    <name evidence="7" type="primary">glnE</name>
    <name evidence="10" type="ORF">A1OK_10715</name>
</gene>
<feature type="region of interest" description="Adenylyl transferase" evidence="7">
    <location>
        <begin position="453"/>
        <end position="951"/>
    </location>
</feature>
<accession>A0A1E5C4L2</accession>
<dbReference type="NCBIfam" id="NF008292">
    <property type="entry name" value="PRK11072.1"/>
    <property type="match status" value="1"/>
</dbReference>
<dbReference type="HAMAP" id="MF_00802">
    <property type="entry name" value="GlnE"/>
    <property type="match status" value="1"/>
</dbReference>
<dbReference type="RefSeq" id="WP_016958960.1">
    <property type="nucleotide sequence ID" value="NZ_AJWN02000065.1"/>
</dbReference>
<evidence type="ECO:0000256" key="4">
    <source>
        <dbReference type="ARBA" id="ARBA00022840"/>
    </source>
</evidence>
<dbReference type="Proteomes" id="UP000095039">
    <property type="component" value="Unassembled WGS sequence"/>
</dbReference>
<comment type="similarity">
    <text evidence="7">Belongs to the GlnE family.</text>
</comment>
<comment type="cofactor">
    <cofactor evidence="7">
        <name>Mg(2+)</name>
        <dbReference type="ChEBI" id="CHEBI:18420"/>
    </cofactor>
</comment>
<keyword evidence="4 7" id="KW-0067">ATP-binding</keyword>
<dbReference type="Gene3D" id="1.20.120.330">
    <property type="entry name" value="Nucleotidyltransferases domain 2"/>
    <property type="match status" value="2"/>
</dbReference>
<evidence type="ECO:0000256" key="3">
    <source>
        <dbReference type="ARBA" id="ARBA00022741"/>
    </source>
</evidence>
<evidence type="ECO:0000313" key="10">
    <source>
        <dbReference type="EMBL" id="OEE60415.1"/>
    </source>
</evidence>
<sequence>MSLPMELETCAARRLEALAEQQSDNLASWQGAQRETLTRTLALSDFIAESILHDDTLLPWLEENLPSGLRAPQYRKRLKEKLDSQQDENGLMRELRRFRRQEMTWLAWHDFNDTMTLDDSLSHLSKLAEALIMEAYGWLYRHCCTEWGTPCDAEGNPQPMLVLGMGKLGGGELNFSSDIDLIFTYPENGETQGARRSIANAQFFTRLGQRLIKALDQQTFDGFCYRVDMRLRPFGDSGPLVMSFAALEDYYQEQGREWERYAMIKARVMGKEQFDCYQTLRQMLRPFVFRRYIDFSAIQSLRRMKAMIRSEVRRRGLTNNIKLGAGGIREIEFIAQSFQLIRGGRDPILRRRGLFFTLYAIRQLGLLPEAEVDTLEASYRYLRRVENLLQAIDDKQTQTLPDNPLDQIRLAIAMGENSWDDLTAAISAHMLGVHTVFDDLIGDEEDNGETKIDADFGEIWDAARDPDLVEKILIDMSAANPVEKAQALLRFKEELAKRTLGPRGREVLNRLMPVVLSNIVCRENSLAVLERVLKLLVSIATRTTYLELLDEHHGAITQLVRLCSASRMVAEQLASYPILLDELLDLQHLYNPTPLDQYRNELFDFLARIPEEDMEQQMEMIRQYKQTQLLRIAAADIADVLPVMKVSDHLTYLAEAIVEAVVNQAWYQMAEKYGQPKHLRERDGRGFAVVGYGKVGGIELGYGSDLDVVFLHDCPDNVYTDGPKEIDGRQFYLRLAQRIVHLFSTRTTSGVLYEIDTRLRPSGVSGMLVTTLESFQDYQNKEAWTWEHQALVRTRLIYGDVALGQGFGKVRKQVLTQARDVASLRKDVADMRVKMREHLGSKESGKFHIKQDPGGITDIEFMTQFLVLAHSHDEPALTRWSDNVRILEDMAQAGILDTAKALALRDAYIVMRDEIHRLNLLDASVEVANDSFAHEREVVREAWSQLMEAKG</sequence>
<feature type="region of interest" description="Adenylyl removase" evidence="7">
    <location>
        <begin position="1"/>
        <end position="445"/>
    </location>
</feature>
<feature type="domain" description="PII-uridylyltransferase/Glutamine-synthetase adenylyltransferase" evidence="9">
    <location>
        <begin position="302"/>
        <end position="441"/>
    </location>
</feature>
<dbReference type="EC" id="2.7.7.42" evidence="7"/>
<evidence type="ECO:0000259" key="9">
    <source>
        <dbReference type="Pfam" id="PF08335"/>
    </source>
</evidence>
<dbReference type="AlphaFoldDB" id="A0A1E5C4L2"/>
<feature type="domain" description="PII-uridylyltransferase/Glutamine-synthetase adenylyltransferase" evidence="9">
    <location>
        <begin position="831"/>
        <end position="922"/>
    </location>
</feature>
<evidence type="ECO:0000313" key="11">
    <source>
        <dbReference type="Proteomes" id="UP000095039"/>
    </source>
</evidence>
<proteinExistence type="inferred from homology"/>
<evidence type="ECO:0000256" key="2">
    <source>
        <dbReference type="ARBA" id="ARBA00022695"/>
    </source>
</evidence>
<keyword evidence="5 7" id="KW-0460">Magnesium</keyword>
<dbReference type="FunFam" id="3.30.460.10:FF:000014">
    <property type="entry name" value="Bifunctional glutamine synthetase adenylyltransferase/adenylyl-removing enzyme"/>
    <property type="match status" value="1"/>
</dbReference>
<dbReference type="GO" id="GO:0005524">
    <property type="term" value="F:ATP binding"/>
    <property type="evidence" value="ECO:0007669"/>
    <property type="project" value="UniProtKB-UniRule"/>
</dbReference>
<feature type="domain" description="Glutamate-ammonia ligase adenylyltransferase repeated" evidence="8">
    <location>
        <begin position="557"/>
        <end position="807"/>
    </location>
</feature>
<dbReference type="FunFam" id="1.20.120.330:FF:000005">
    <property type="entry name" value="Bifunctional glutamine synthetase adenylyltransferase/adenylyl-removing enzyme"/>
    <property type="match status" value="1"/>
</dbReference>
<dbReference type="Pfam" id="PF03710">
    <property type="entry name" value="GlnE"/>
    <property type="match status" value="2"/>
</dbReference>
<dbReference type="InterPro" id="IPR013546">
    <property type="entry name" value="PII_UdlTrfase/GS_AdlTrfase"/>
</dbReference>
<evidence type="ECO:0000259" key="8">
    <source>
        <dbReference type="Pfam" id="PF03710"/>
    </source>
</evidence>
<keyword evidence="2 7" id="KW-0548">Nucleotidyltransferase</keyword>
<evidence type="ECO:0000256" key="1">
    <source>
        <dbReference type="ARBA" id="ARBA00022679"/>
    </source>
</evidence>
<dbReference type="Pfam" id="PF08335">
    <property type="entry name" value="GlnD_UR_UTase"/>
    <property type="match status" value="2"/>
</dbReference>
<dbReference type="SUPFAM" id="SSF81301">
    <property type="entry name" value="Nucleotidyltransferase"/>
    <property type="match status" value="2"/>
</dbReference>
<dbReference type="InterPro" id="IPR023057">
    <property type="entry name" value="GlnE"/>
</dbReference>
<dbReference type="EMBL" id="AJWN02000065">
    <property type="protein sequence ID" value="OEE60415.1"/>
    <property type="molecule type" value="Genomic_DNA"/>
</dbReference>
<comment type="catalytic activity">
    <reaction evidence="7">
        <text>[glutamine synthetase]-L-tyrosine + ATP = [glutamine synthetase]-O(4)-(5'-adenylyl)-L-tyrosine + diphosphate</text>
        <dbReference type="Rhea" id="RHEA:18589"/>
        <dbReference type="Rhea" id="RHEA-COMP:10660"/>
        <dbReference type="Rhea" id="RHEA-COMP:10661"/>
        <dbReference type="ChEBI" id="CHEBI:30616"/>
        <dbReference type="ChEBI" id="CHEBI:33019"/>
        <dbReference type="ChEBI" id="CHEBI:46858"/>
        <dbReference type="ChEBI" id="CHEBI:83624"/>
        <dbReference type="EC" id="2.7.7.42"/>
    </reaction>
</comment>
<dbReference type="Gene3D" id="1.10.4050.10">
    <property type="entry name" value="Glutamine synthase adenylyltransferase GlnE"/>
    <property type="match status" value="1"/>
</dbReference>
<dbReference type="SUPFAM" id="SSF81593">
    <property type="entry name" value="Nucleotidyltransferase substrate binding subunit/domain"/>
    <property type="match status" value="2"/>
</dbReference>
<dbReference type="GO" id="GO:0000287">
    <property type="term" value="F:magnesium ion binding"/>
    <property type="evidence" value="ECO:0007669"/>
    <property type="project" value="UniProtKB-UniRule"/>
</dbReference>
<comment type="caution">
    <text evidence="10">The sequence shown here is derived from an EMBL/GenBank/DDBJ whole genome shotgun (WGS) entry which is preliminary data.</text>
</comment>
<dbReference type="EC" id="2.7.7.89" evidence="7"/>
<comment type="catalytic activity">
    <reaction evidence="7">
        <text>[glutamine synthetase]-O(4)-(5'-adenylyl)-L-tyrosine + phosphate = [glutamine synthetase]-L-tyrosine + ADP</text>
        <dbReference type="Rhea" id="RHEA:43716"/>
        <dbReference type="Rhea" id="RHEA-COMP:10660"/>
        <dbReference type="Rhea" id="RHEA-COMP:10661"/>
        <dbReference type="ChEBI" id="CHEBI:43474"/>
        <dbReference type="ChEBI" id="CHEBI:46858"/>
        <dbReference type="ChEBI" id="CHEBI:83624"/>
        <dbReference type="ChEBI" id="CHEBI:456216"/>
        <dbReference type="EC" id="2.7.7.89"/>
    </reaction>
</comment>